<organism evidence="2 3">
    <name type="scientific">Neolewinella antarctica</name>
    <dbReference type="NCBI Taxonomy" id="442734"/>
    <lineage>
        <taxon>Bacteria</taxon>
        <taxon>Pseudomonadati</taxon>
        <taxon>Bacteroidota</taxon>
        <taxon>Saprospiria</taxon>
        <taxon>Saprospirales</taxon>
        <taxon>Lewinellaceae</taxon>
        <taxon>Neolewinella</taxon>
    </lineage>
</organism>
<sequence length="825" mass="93480">MKRILLSLALLCATLAATAQTVSGRVSNENGEAVPYANIFVQELATGTISDDDGNYTFSFDIEGSYRLIISSLGYETNKTTVIVGAEDIVVDLNLLSSNVQLEEITVRANAKDPAYGIMRKVVQNKARHLRAADSYRTQIYVKATEEIDRKKSTKKPDVEVTDTGVPDPFAAEERAKKELLSSLNLLEMNLTLNFQQPRSYKEERTGLEKYGDTRGLFVPNFGETDFNFYRNMVSLKGIADAPVISPFSNTAILSYKFELLSTDLVGGQIVYKIKVIPRKEGNSTAAGVVEVNQGSWTINSIDLRFSKYALKFFDDFRLRQTYAPVGDSLWIVREQEFDYSAKQGKKLSFKGKTTLSYTNYEHNYTFPPKFFGNEIAVTTREAYERDSSYWKGNRTVALTRKEAELVQLRDSIEAVTNSEVYQDSIQEQYNKVKLLEVAWDGVGFRNNAKKQHLYLGPLASLIDFSPVGGWRIGPYASYQRRYASGTMLNASGTLNYGFENQDVQGDAHLWYRYDAFKLGDVSISGGRSFESINQYDAYLNQLRPSNYILQDAARISNKIELVNGLFVFNELDLSRRQPLTGLDTDSFLEDVVGDRDELLDFEAYEALIATTVLSYTPGLKYLREPDRKIRLGSKWPTFSFMHKKGIDGALGSDIDFDYLRFFIDQNIILGALGTTHYEARVGKFINTNDLRFVDFKRFRESDPLLMSDPTNSFQSLDTSLTTSNLYLEYHHIHHFNGALINNVPLLKKTRIKTVVGGGLLYLPKENFRYQELFVGVERVFKVGARRRLRLGAYGVLADANNAAPTTSFKVSFDLIDLWKRDWSF</sequence>
<dbReference type="SUPFAM" id="SSF49464">
    <property type="entry name" value="Carboxypeptidase regulatory domain-like"/>
    <property type="match status" value="1"/>
</dbReference>
<feature type="signal peptide" evidence="1">
    <location>
        <begin position="1"/>
        <end position="19"/>
    </location>
</feature>
<gene>
    <name evidence="2" type="ORF">GGR27_000326</name>
</gene>
<evidence type="ECO:0000313" key="3">
    <source>
        <dbReference type="Proteomes" id="UP000770785"/>
    </source>
</evidence>
<proteinExistence type="predicted"/>
<evidence type="ECO:0000256" key="1">
    <source>
        <dbReference type="SAM" id="SignalP"/>
    </source>
</evidence>
<protein>
    <recommendedName>
        <fullName evidence="4">Carboxypeptidase-like regulatory domain-containing protein</fullName>
    </recommendedName>
</protein>
<dbReference type="InterPro" id="IPR008969">
    <property type="entry name" value="CarboxyPept-like_regulatory"/>
</dbReference>
<dbReference type="InterPro" id="IPR043741">
    <property type="entry name" value="DUF5686"/>
</dbReference>
<evidence type="ECO:0008006" key="4">
    <source>
        <dbReference type="Google" id="ProtNLM"/>
    </source>
</evidence>
<dbReference type="Proteomes" id="UP000770785">
    <property type="component" value="Unassembled WGS sequence"/>
</dbReference>
<dbReference type="Gene3D" id="2.60.40.1120">
    <property type="entry name" value="Carboxypeptidase-like, regulatory domain"/>
    <property type="match status" value="1"/>
</dbReference>
<reference evidence="2 3" key="1">
    <citation type="submission" date="2020-03" db="EMBL/GenBank/DDBJ databases">
        <title>Genomic Encyclopedia of Type Strains, Phase IV (KMG-IV): sequencing the most valuable type-strain genomes for metagenomic binning, comparative biology and taxonomic classification.</title>
        <authorList>
            <person name="Goeker M."/>
        </authorList>
    </citation>
    <scope>NUCLEOTIDE SEQUENCE [LARGE SCALE GENOMIC DNA]</scope>
    <source>
        <strain evidence="2 3">DSM 105096</strain>
    </source>
</reference>
<dbReference type="Pfam" id="PF18939">
    <property type="entry name" value="DUF5686"/>
    <property type="match status" value="1"/>
</dbReference>
<feature type="chain" id="PRO_5045735624" description="Carboxypeptidase-like regulatory domain-containing protein" evidence="1">
    <location>
        <begin position="20"/>
        <end position="825"/>
    </location>
</feature>
<dbReference type="Pfam" id="PF13715">
    <property type="entry name" value="CarbopepD_reg_2"/>
    <property type="match status" value="1"/>
</dbReference>
<keyword evidence="1" id="KW-0732">Signal</keyword>
<accession>A0ABX0X711</accession>
<name>A0ABX0X711_9BACT</name>
<comment type="caution">
    <text evidence="2">The sequence shown here is derived from an EMBL/GenBank/DDBJ whole genome shotgun (WGS) entry which is preliminary data.</text>
</comment>
<evidence type="ECO:0000313" key="2">
    <source>
        <dbReference type="EMBL" id="NJC24845.1"/>
    </source>
</evidence>
<dbReference type="RefSeq" id="WP_168035648.1">
    <property type="nucleotide sequence ID" value="NZ_JAATJH010000001.1"/>
</dbReference>
<dbReference type="EMBL" id="JAATJH010000001">
    <property type="protein sequence ID" value="NJC24845.1"/>
    <property type="molecule type" value="Genomic_DNA"/>
</dbReference>
<keyword evidence="3" id="KW-1185">Reference proteome</keyword>